<dbReference type="Pfam" id="PF13176">
    <property type="entry name" value="TPR_7"/>
    <property type="match status" value="1"/>
</dbReference>
<dbReference type="STRING" id="1513793.SAMN06296036_10113"/>
<protein>
    <submittedName>
        <fullName evidence="2">Tetratricopeptide repeat-containing protein</fullName>
    </submittedName>
</protein>
<dbReference type="PROSITE" id="PS50005">
    <property type="entry name" value="TPR"/>
    <property type="match status" value="5"/>
</dbReference>
<feature type="repeat" description="TPR" evidence="1">
    <location>
        <begin position="56"/>
        <end position="89"/>
    </location>
</feature>
<sequence>MFHKLCFGILTSVGLALSSCQTKSDFPPLPEDPLDLEKQESLSSDLWSPEQRRANANYYFLLAEDRLLAQDRETALKLYELAYNLDPSSYLAAKLIASKAYLKPEEAFTQIKRMVLLYPKDPEINVLLGQFQLAKGQLQSAVKQFNRVLTIDSERLDAYIGLIQAYRAMGKPEKAVIIAEEMVKADPNFADGWALLAKMYLSDKKLKKAKKAAERAYTLRSNNPEYIHLYAITLEFNGQSKRAVELYETIFQMNPNNDDLIARMVNLYKQIGSLEEALSLLEEVDRNSQKVSIPVKLQIVFLYWELKNYEKAASLLEELNRDFPDNSRISYMTALGAEKMGRPERAAELYQNIDESSQFYIHAKYREILVHRELKQFDIAIGIGKSIVSSKHERAPDFYLLIANLYGDQKKYDSAVEVLIKASQEYPERTDIWFLLGINQERQGDVDDCIETMKHLIKIDPQHAGAYNYLGYLYAERGDNLDEAEMLIKTALKIKPNDGYYLDSLGWVYYQKKQYKEALEILLEANKYAPNEGVILEHIGDVYRAMDQMDKAYSYYEKASKARMDPRDRDRILKKYEEFKGRNA</sequence>
<dbReference type="AlphaFoldDB" id="A0A1Y6B228"/>
<dbReference type="Pfam" id="PF14559">
    <property type="entry name" value="TPR_19"/>
    <property type="match status" value="3"/>
</dbReference>
<evidence type="ECO:0000313" key="2">
    <source>
        <dbReference type="EMBL" id="SME87740.1"/>
    </source>
</evidence>
<feature type="repeat" description="TPR" evidence="1">
    <location>
        <begin position="122"/>
        <end position="155"/>
    </location>
</feature>
<feature type="repeat" description="TPR" evidence="1">
    <location>
        <begin position="396"/>
        <end position="429"/>
    </location>
</feature>
<dbReference type="OrthoDB" id="5287423at2"/>
<keyword evidence="1" id="KW-0802">TPR repeat</keyword>
<name>A0A1Y6B228_9BACT</name>
<keyword evidence="3" id="KW-1185">Reference proteome</keyword>
<gene>
    <name evidence="2" type="ORF">SAMN06296036_10113</name>
</gene>
<dbReference type="Gene3D" id="1.25.40.10">
    <property type="entry name" value="Tetratricopeptide repeat domain"/>
    <property type="match status" value="4"/>
</dbReference>
<organism evidence="2 3">
    <name type="scientific">Pseudobacteriovorax antillogorgiicola</name>
    <dbReference type="NCBI Taxonomy" id="1513793"/>
    <lineage>
        <taxon>Bacteria</taxon>
        <taxon>Pseudomonadati</taxon>
        <taxon>Bdellovibrionota</taxon>
        <taxon>Oligoflexia</taxon>
        <taxon>Oligoflexales</taxon>
        <taxon>Pseudobacteriovoracaceae</taxon>
        <taxon>Pseudobacteriovorax</taxon>
    </lineage>
</organism>
<dbReference type="Proteomes" id="UP000192907">
    <property type="component" value="Unassembled WGS sequence"/>
</dbReference>
<dbReference type="EMBL" id="FWZT01000001">
    <property type="protein sequence ID" value="SME87740.1"/>
    <property type="molecule type" value="Genomic_DNA"/>
</dbReference>
<dbReference type="PANTHER" id="PTHR12558">
    <property type="entry name" value="CELL DIVISION CYCLE 16,23,27"/>
    <property type="match status" value="1"/>
</dbReference>
<dbReference type="InterPro" id="IPR019734">
    <property type="entry name" value="TPR_rpt"/>
</dbReference>
<feature type="repeat" description="TPR" evidence="1">
    <location>
        <begin position="430"/>
        <end position="463"/>
    </location>
</feature>
<dbReference type="Pfam" id="PF13181">
    <property type="entry name" value="TPR_8"/>
    <property type="match status" value="1"/>
</dbReference>
<dbReference type="SUPFAM" id="SSF48452">
    <property type="entry name" value="TPR-like"/>
    <property type="match status" value="4"/>
</dbReference>
<dbReference type="InterPro" id="IPR011990">
    <property type="entry name" value="TPR-like_helical_dom_sf"/>
</dbReference>
<evidence type="ECO:0000256" key="1">
    <source>
        <dbReference type="PROSITE-ProRule" id="PRU00339"/>
    </source>
</evidence>
<dbReference type="Pfam" id="PF13432">
    <property type="entry name" value="TPR_16"/>
    <property type="match status" value="1"/>
</dbReference>
<dbReference type="RefSeq" id="WP_132314861.1">
    <property type="nucleotide sequence ID" value="NZ_FWZT01000001.1"/>
</dbReference>
<reference evidence="3" key="1">
    <citation type="submission" date="2017-04" db="EMBL/GenBank/DDBJ databases">
        <authorList>
            <person name="Varghese N."/>
            <person name="Submissions S."/>
        </authorList>
    </citation>
    <scope>NUCLEOTIDE SEQUENCE [LARGE SCALE GENOMIC DNA]</scope>
    <source>
        <strain evidence="3">RKEM611</strain>
    </source>
</reference>
<proteinExistence type="predicted"/>
<accession>A0A1Y6B228</accession>
<evidence type="ECO:0000313" key="3">
    <source>
        <dbReference type="Proteomes" id="UP000192907"/>
    </source>
</evidence>
<dbReference type="PANTHER" id="PTHR12558:SF13">
    <property type="entry name" value="CELL DIVISION CYCLE PROTEIN 27 HOMOLOG"/>
    <property type="match status" value="1"/>
</dbReference>
<dbReference type="PROSITE" id="PS51257">
    <property type="entry name" value="PROKAR_LIPOPROTEIN"/>
    <property type="match status" value="1"/>
</dbReference>
<dbReference type="SMART" id="SM00028">
    <property type="entry name" value="TPR"/>
    <property type="match status" value="10"/>
</dbReference>
<feature type="repeat" description="TPR" evidence="1">
    <location>
        <begin position="499"/>
        <end position="532"/>
    </location>
</feature>